<protein>
    <submittedName>
        <fullName evidence="1">Uncharacterized protein</fullName>
    </submittedName>
</protein>
<gene>
    <name evidence="1" type="ORF">PR048_011314</name>
</gene>
<sequence length="376" mass="44403">MKPPCKETCHLQCHTKYTQDQRLEIHNSFWTLGNITKQRTSMVNSMTKIEPTQKSMSKRANNFAYYLTVSDRKVRVCKTLFLNTLGVSESWTNYALLAKTIVTSTVITEKTDEVILEGFLSHKILPRNSHYERFLTPKKDQCVFCMQYNNASHEKKVHLEGSYQNHIKNKQISREMKRADVEMAFKNSQLTVCDFDLQSVLQTQCGELSVFYYKRRRNLQYICLRPSHFRAWNAGDSMHSCIEKKKKALKSGHVYVPSQWTRIVQYSKKTETPYHVREMYFPEFHDFNILSAEMGSNFTVDENGDVVTWDDIRVLQVKKYHKYILFYKTDFESPNFKIINFRRRRRGRPLSENFSLTPAYSTTLCISSEKKKDLYH</sequence>
<organism evidence="1 2">
    <name type="scientific">Dryococelus australis</name>
    <dbReference type="NCBI Taxonomy" id="614101"/>
    <lineage>
        <taxon>Eukaryota</taxon>
        <taxon>Metazoa</taxon>
        <taxon>Ecdysozoa</taxon>
        <taxon>Arthropoda</taxon>
        <taxon>Hexapoda</taxon>
        <taxon>Insecta</taxon>
        <taxon>Pterygota</taxon>
        <taxon>Neoptera</taxon>
        <taxon>Polyneoptera</taxon>
        <taxon>Phasmatodea</taxon>
        <taxon>Verophasmatodea</taxon>
        <taxon>Anareolatae</taxon>
        <taxon>Phasmatidae</taxon>
        <taxon>Eurycanthinae</taxon>
        <taxon>Dryococelus</taxon>
    </lineage>
</organism>
<evidence type="ECO:0000313" key="2">
    <source>
        <dbReference type="Proteomes" id="UP001159363"/>
    </source>
</evidence>
<keyword evidence="2" id="KW-1185">Reference proteome</keyword>
<reference evidence="1 2" key="1">
    <citation type="submission" date="2023-02" db="EMBL/GenBank/DDBJ databases">
        <title>LHISI_Scaffold_Assembly.</title>
        <authorList>
            <person name="Stuart O.P."/>
            <person name="Cleave R."/>
            <person name="Magrath M.J.L."/>
            <person name="Mikheyev A.S."/>
        </authorList>
    </citation>
    <scope>NUCLEOTIDE SEQUENCE [LARGE SCALE GENOMIC DNA]</scope>
    <source>
        <strain evidence="1">Daus_M_001</strain>
        <tissue evidence="1">Leg muscle</tissue>
    </source>
</reference>
<evidence type="ECO:0000313" key="1">
    <source>
        <dbReference type="EMBL" id="KAJ8885118.1"/>
    </source>
</evidence>
<dbReference type="EMBL" id="JARBHB010000004">
    <property type="protein sequence ID" value="KAJ8885118.1"/>
    <property type="molecule type" value="Genomic_DNA"/>
</dbReference>
<comment type="caution">
    <text evidence="1">The sequence shown here is derived from an EMBL/GenBank/DDBJ whole genome shotgun (WGS) entry which is preliminary data.</text>
</comment>
<dbReference type="PANTHER" id="PTHR10773">
    <property type="entry name" value="DNA-DIRECTED RNA POLYMERASES I, II, AND III SUBUNIT RPABC2"/>
    <property type="match status" value="1"/>
</dbReference>
<dbReference type="PANTHER" id="PTHR10773:SF19">
    <property type="match status" value="1"/>
</dbReference>
<accession>A0ABQ9HL77</accession>
<proteinExistence type="predicted"/>
<dbReference type="Proteomes" id="UP001159363">
    <property type="component" value="Chromosome X"/>
</dbReference>
<name>A0ABQ9HL77_9NEOP</name>